<organism evidence="1 2">
    <name type="scientific">Oryza sativa subsp. japonica</name>
    <name type="common">Rice</name>
    <dbReference type="NCBI Taxonomy" id="39947"/>
    <lineage>
        <taxon>Eukaryota</taxon>
        <taxon>Viridiplantae</taxon>
        <taxon>Streptophyta</taxon>
        <taxon>Embryophyta</taxon>
        <taxon>Tracheophyta</taxon>
        <taxon>Spermatophyta</taxon>
        <taxon>Magnoliopsida</taxon>
        <taxon>Liliopsida</taxon>
        <taxon>Poales</taxon>
        <taxon>Poaceae</taxon>
        <taxon>BOP clade</taxon>
        <taxon>Oryzoideae</taxon>
        <taxon>Oryzeae</taxon>
        <taxon>Oryzinae</taxon>
        <taxon>Oryza</taxon>
        <taxon>Oryza sativa</taxon>
    </lineage>
</organism>
<evidence type="ECO:0000313" key="1">
    <source>
        <dbReference type="EMBL" id="BAD54594.1"/>
    </source>
</evidence>
<sequence length="200" mass="21148">MGDGTGDEVQGGEVKPQEVELGCGPWVVNLVATRVVGGGFGVGSRRGWRGSAEEIVVGGGAERVPTPPHSSLDPASRRLPGGAVAQDWLLPPATALLPPRAAPPHRRCPSVCLPTGGATTEEAEEGGQDGYVRRDLSIALGCNANFVGVDWSSPMDPFVDFIWVNLWLLCLSYGVCASDLVVSNYESLVLESASMRLDYW</sequence>
<gene>
    <name evidence="1" type="primary">OSJNBa0062E01.32</name>
</gene>
<reference evidence="2" key="2">
    <citation type="journal article" date="2008" name="Nucleic Acids Res.">
        <title>The rice annotation project database (RAP-DB): 2008 update.</title>
        <authorList>
            <consortium name="The rice annotation project (RAP)"/>
        </authorList>
    </citation>
    <scope>GENOME REANNOTATION</scope>
    <source>
        <strain evidence="2">cv. Nipponbare</strain>
    </source>
</reference>
<reference evidence="2" key="1">
    <citation type="journal article" date="2005" name="Nature">
        <title>The map-based sequence of the rice genome.</title>
        <authorList>
            <consortium name="International rice genome sequencing project (IRGSP)"/>
            <person name="Matsumoto T."/>
            <person name="Wu J."/>
            <person name="Kanamori H."/>
            <person name="Katayose Y."/>
            <person name="Fujisawa M."/>
            <person name="Namiki N."/>
            <person name="Mizuno H."/>
            <person name="Yamamoto K."/>
            <person name="Antonio B.A."/>
            <person name="Baba T."/>
            <person name="Sakata K."/>
            <person name="Nagamura Y."/>
            <person name="Aoki H."/>
            <person name="Arikawa K."/>
            <person name="Arita K."/>
            <person name="Bito T."/>
            <person name="Chiden Y."/>
            <person name="Fujitsuka N."/>
            <person name="Fukunaka R."/>
            <person name="Hamada M."/>
            <person name="Harada C."/>
            <person name="Hayashi A."/>
            <person name="Hijishita S."/>
            <person name="Honda M."/>
            <person name="Hosokawa S."/>
            <person name="Ichikawa Y."/>
            <person name="Idonuma A."/>
            <person name="Iijima M."/>
            <person name="Ikeda M."/>
            <person name="Ikeno M."/>
            <person name="Ito K."/>
            <person name="Ito S."/>
            <person name="Ito T."/>
            <person name="Ito Y."/>
            <person name="Ito Y."/>
            <person name="Iwabuchi A."/>
            <person name="Kamiya K."/>
            <person name="Karasawa W."/>
            <person name="Kurita K."/>
            <person name="Katagiri S."/>
            <person name="Kikuta A."/>
            <person name="Kobayashi H."/>
            <person name="Kobayashi N."/>
            <person name="Machita K."/>
            <person name="Maehara T."/>
            <person name="Masukawa M."/>
            <person name="Mizubayashi T."/>
            <person name="Mukai Y."/>
            <person name="Nagasaki H."/>
            <person name="Nagata Y."/>
            <person name="Naito S."/>
            <person name="Nakashima M."/>
            <person name="Nakama Y."/>
            <person name="Nakamichi Y."/>
            <person name="Nakamura M."/>
            <person name="Meguro A."/>
            <person name="Negishi M."/>
            <person name="Ohta I."/>
            <person name="Ohta T."/>
            <person name="Okamoto M."/>
            <person name="Ono N."/>
            <person name="Saji S."/>
            <person name="Sakaguchi M."/>
            <person name="Sakai K."/>
            <person name="Shibata M."/>
            <person name="Shimokawa T."/>
            <person name="Song J."/>
            <person name="Takazaki Y."/>
            <person name="Terasawa K."/>
            <person name="Tsugane M."/>
            <person name="Tsuji K."/>
            <person name="Ueda S."/>
            <person name="Waki K."/>
            <person name="Yamagata H."/>
            <person name="Yamamoto M."/>
            <person name="Yamamoto S."/>
            <person name="Yamane H."/>
            <person name="Yoshiki S."/>
            <person name="Yoshihara R."/>
            <person name="Yukawa K."/>
            <person name="Zhong H."/>
            <person name="Yano M."/>
            <person name="Yuan Q."/>
            <person name="Ouyang S."/>
            <person name="Liu J."/>
            <person name="Jones K.M."/>
            <person name="Gansberger K."/>
            <person name="Moffat K."/>
            <person name="Hill J."/>
            <person name="Bera J."/>
            <person name="Fadrosh D."/>
            <person name="Jin S."/>
            <person name="Johri S."/>
            <person name="Kim M."/>
            <person name="Overton L."/>
            <person name="Reardon M."/>
            <person name="Tsitrin T."/>
            <person name="Vuong H."/>
            <person name="Weaver B."/>
            <person name="Ciecko A."/>
            <person name="Tallon L."/>
            <person name="Jackson J."/>
            <person name="Pai G."/>
            <person name="Aken S.V."/>
            <person name="Utterback T."/>
            <person name="Reidmuller S."/>
            <person name="Feldblyum T."/>
            <person name="Hsiao J."/>
            <person name="Zismann V."/>
            <person name="Iobst S."/>
            <person name="de Vazeille A.R."/>
            <person name="Buell C.R."/>
            <person name="Ying K."/>
            <person name="Li Y."/>
            <person name="Lu T."/>
            <person name="Huang Y."/>
            <person name="Zhao Q."/>
            <person name="Feng Q."/>
            <person name="Zhang L."/>
            <person name="Zhu J."/>
            <person name="Weng Q."/>
            <person name="Mu J."/>
            <person name="Lu Y."/>
            <person name="Fan D."/>
            <person name="Liu Y."/>
            <person name="Guan J."/>
            <person name="Zhang Y."/>
            <person name="Yu S."/>
            <person name="Liu X."/>
            <person name="Zhang Y."/>
            <person name="Hong G."/>
            <person name="Han B."/>
            <person name="Choisne N."/>
            <person name="Demange N."/>
            <person name="Orjeda G."/>
            <person name="Samain S."/>
            <person name="Cattolico L."/>
            <person name="Pelletier E."/>
            <person name="Couloux A."/>
            <person name="Segurens B."/>
            <person name="Wincker P."/>
            <person name="D'Hont A."/>
            <person name="Scarpelli C."/>
            <person name="Weissenbach J."/>
            <person name="Salanoubat M."/>
            <person name="Quetier F."/>
            <person name="Yu Y."/>
            <person name="Kim H.R."/>
            <person name="Rambo T."/>
            <person name="Currie J."/>
            <person name="Collura K."/>
            <person name="Luo M."/>
            <person name="Yang T."/>
            <person name="Ammiraju J.S.S."/>
            <person name="Engler F."/>
            <person name="Soderlund C."/>
            <person name="Wing R.A."/>
            <person name="Palmer L.E."/>
            <person name="de la Bastide M."/>
            <person name="Spiegel L."/>
            <person name="Nascimento L."/>
            <person name="Zutavern T."/>
            <person name="O'Shaughnessy A."/>
            <person name="Dike S."/>
            <person name="Dedhia N."/>
            <person name="Preston R."/>
            <person name="Balija V."/>
            <person name="McCombie W.R."/>
            <person name="Chow T."/>
            <person name="Chen H."/>
            <person name="Chung M."/>
            <person name="Chen C."/>
            <person name="Shaw J."/>
            <person name="Wu H."/>
            <person name="Hsiao K."/>
            <person name="Chao Y."/>
            <person name="Chu M."/>
            <person name="Cheng C."/>
            <person name="Hour A."/>
            <person name="Lee P."/>
            <person name="Lin S."/>
            <person name="Lin Y."/>
            <person name="Liou J."/>
            <person name="Liu S."/>
            <person name="Hsing Y."/>
            <person name="Raghuvanshi S."/>
            <person name="Mohanty A."/>
            <person name="Bharti A.K."/>
            <person name="Gaur A."/>
            <person name="Gupta V."/>
            <person name="Kumar D."/>
            <person name="Ravi V."/>
            <person name="Vij S."/>
            <person name="Kapur A."/>
            <person name="Khurana P."/>
            <person name="Khurana P."/>
            <person name="Khurana J.P."/>
            <person name="Tyagi A.K."/>
            <person name="Gaikwad K."/>
            <person name="Singh A."/>
            <person name="Dalal V."/>
            <person name="Srivastava S."/>
            <person name="Dixit A."/>
            <person name="Pal A.K."/>
            <person name="Ghazi I.A."/>
            <person name="Yadav M."/>
            <person name="Pandit A."/>
            <person name="Bhargava A."/>
            <person name="Sureshbabu K."/>
            <person name="Batra K."/>
            <person name="Sharma T.R."/>
            <person name="Mohapatra T."/>
            <person name="Singh N.K."/>
            <person name="Messing J."/>
            <person name="Nelson A.B."/>
            <person name="Fuks G."/>
            <person name="Kavchok S."/>
            <person name="Keizer G."/>
            <person name="Linton E."/>
            <person name="Llaca V."/>
            <person name="Song R."/>
            <person name="Tanyolac B."/>
            <person name="Young S."/>
            <person name="Ho-Il K."/>
            <person name="Hahn J.H."/>
            <person name="Sangsakoo G."/>
            <person name="Vanavichit A."/>
            <person name="de Mattos Luiz.A.T."/>
            <person name="Zimmer P.D."/>
            <person name="Malone G."/>
            <person name="Dellagostin O."/>
            <person name="de Oliveira A.C."/>
            <person name="Bevan M."/>
            <person name="Bancroft I."/>
            <person name="Minx P."/>
            <person name="Cordum H."/>
            <person name="Wilson R."/>
            <person name="Cheng Z."/>
            <person name="Jin W."/>
            <person name="Jiang J."/>
            <person name="Leong S.A."/>
            <person name="Iwama H."/>
            <person name="Gojobori T."/>
            <person name="Itoh T."/>
            <person name="Niimura Y."/>
            <person name="Fujii Y."/>
            <person name="Habara T."/>
            <person name="Sakai H."/>
            <person name="Sato Y."/>
            <person name="Wilson G."/>
            <person name="Kumar K."/>
            <person name="McCouch S."/>
            <person name="Juretic N."/>
            <person name="Hoen D."/>
            <person name="Wright S."/>
            <person name="Bruskiewich R."/>
            <person name="Bureau T."/>
            <person name="Miyao A."/>
            <person name="Hirochika H."/>
            <person name="Nishikawa T."/>
            <person name="Kadowaki K."/>
            <person name="Sugiura M."/>
            <person name="Burr B."/>
            <person name="Sasaki T."/>
        </authorList>
    </citation>
    <scope>NUCLEOTIDE SEQUENCE [LARGE SCALE GENOMIC DNA]</scope>
    <source>
        <strain evidence="2">cv. Nipponbare</strain>
    </source>
</reference>
<protein>
    <submittedName>
        <fullName evidence="1">Uncharacterized protein</fullName>
    </submittedName>
</protein>
<dbReference type="EMBL" id="AP005471">
    <property type="protein sequence ID" value="BAD54594.1"/>
    <property type="molecule type" value="Genomic_DNA"/>
</dbReference>
<proteinExistence type="predicted"/>
<evidence type="ECO:0000313" key="2">
    <source>
        <dbReference type="Proteomes" id="UP000000763"/>
    </source>
</evidence>
<name>Q5Z5R8_ORYSJ</name>
<accession>Q5Z5R8</accession>
<dbReference type="AlphaFoldDB" id="Q5Z5R8"/>
<dbReference type="Proteomes" id="UP000000763">
    <property type="component" value="Chromosome 6"/>
</dbReference>